<evidence type="ECO:0000313" key="1">
    <source>
        <dbReference type="EMBL" id="KAJ9057120.1"/>
    </source>
</evidence>
<evidence type="ECO:0000313" key="2">
    <source>
        <dbReference type="Proteomes" id="UP001165960"/>
    </source>
</evidence>
<comment type="caution">
    <text evidence="1">The sequence shown here is derived from an EMBL/GenBank/DDBJ whole genome shotgun (WGS) entry which is preliminary data.</text>
</comment>
<proteinExistence type="predicted"/>
<dbReference type="Proteomes" id="UP001165960">
    <property type="component" value="Unassembled WGS sequence"/>
</dbReference>
<protein>
    <submittedName>
        <fullName evidence="1">Uncharacterized protein</fullName>
    </submittedName>
</protein>
<organism evidence="1 2">
    <name type="scientific">Entomophthora muscae</name>
    <dbReference type="NCBI Taxonomy" id="34485"/>
    <lineage>
        <taxon>Eukaryota</taxon>
        <taxon>Fungi</taxon>
        <taxon>Fungi incertae sedis</taxon>
        <taxon>Zoopagomycota</taxon>
        <taxon>Entomophthoromycotina</taxon>
        <taxon>Entomophthoromycetes</taxon>
        <taxon>Entomophthorales</taxon>
        <taxon>Entomophthoraceae</taxon>
        <taxon>Entomophthora</taxon>
    </lineage>
</organism>
<dbReference type="EMBL" id="QTSX02005825">
    <property type="protein sequence ID" value="KAJ9057120.1"/>
    <property type="molecule type" value="Genomic_DNA"/>
</dbReference>
<gene>
    <name evidence="1" type="ORF">DSO57_1025646</name>
</gene>
<accession>A0ACC2S480</accession>
<keyword evidence="2" id="KW-1185">Reference proteome</keyword>
<name>A0ACC2S480_9FUNG</name>
<reference evidence="1" key="1">
    <citation type="submission" date="2022-04" db="EMBL/GenBank/DDBJ databases">
        <title>Genome of the entomopathogenic fungus Entomophthora muscae.</title>
        <authorList>
            <person name="Elya C."/>
            <person name="Lovett B.R."/>
            <person name="Lee E."/>
            <person name="Macias A.M."/>
            <person name="Hajek A.E."/>
            <person name="De Bivort B.L."/>
            <person name="Kasson M.T."/>
            <person name="De Fine Licht H.H."/>
            <person name="Stajich J.E."/>
        </authorList>
    </citation>
    <scope>NUCLEOTIDE SEQUENCE</scope>
    <source>
        <strain evidence="1">Berkeley</strain>
    </source>
</reference>
<sequence length="123" mass="14307">MLNRAVTNKFRDFLTKTKFSKDDFVARYIDGKWYKPKYSLRKQADMYKSSIILGLDPIKLNIPVPAPHKTLQQSPPEGTKYQKNYLERKAKVDAALKNMPKTIAKWKSELEAENTKKISNLPF</sequence>